<evidence type="ECO:0000313" key="6">
    <source>
        <dbReference type="EMBL" id="NGQ92995.1"/>
    </source>
</evidence>
<dbReference type="PROSITE" id="PS50932">
    <property type="entry name" value="HTH_LACI_2"/>
    <property type="match status" value="1"/>
</dbReference>
<keyword evidence="3" id="KW-0238">DNA-binding</keyword>
<sequence>MTSQGRKATIFDIAKLADSSPSTVSAALSDAWKTRRISQKKVDLIRRIAEEQGYSTNMQARGLRQARSGLVGMIIPVHDNRYFSSMSQSFEAFARDRGLVPVIASSMRDGEEERRIVQTLISYAVDYIFIAGATDPGAISELCRAANLRHVFVDLPGPGAPSVISDNYHGAATLTRTLLSHMRPDPDAPARDRIYFIGGVATDYATARRIEGFRHVLTEAGCPPQPEQIIACGYPPRRSMKEIAALCDRLGGLPAGLFVNSLTSFEGVLGHFVHLPPGSFDETVVGCYDYDPFAAYLHFPVHMVRQDSHRLIEEAYRLIDTPPAGPFVKEVEPSLIPPRTIYAGPFGEHG</sequence>
<dbReference type="InterPro" id="IPR000843">
    <property type="entry name" value="HTH_LacI"/>
</dbReference>
<dbReference type="SUPFAM" id="SSF53822">
    <property type="entry name" value="Periplasmic binding protein-like I"/>
    <property type="match status" value="1"/>
</dbReference>
<protein>
    <submittedName>
        <fullName evidence="6">Substrate-binding domain-containing protein</fullName>
    </submittedName>
</protein>
<evidence type="ECO:0000259" key="5">
    <source>
        <dbReference type="PROSITE" id="PS50932"/>
    </source>
</evidence>
<dbReference type="RefSeq" id="WP_165053424.1">
    <property type="nucleotide sequence ID" value="NZ_JAALFE010000027.1"/>
</dbReference>
<comment type="caution">
    <text evidence="6">The sequence shown here is derived from an EMBL/GenBank/DDBJ whole genome shotgun (WGS) entry which is preliminary data.</text>
</comment>
<gene>
    <name evidence="6" type="ORF">G5V65_19055</name>
</gene>
<evidence type="ECO:0000256" key="3">
    <source>
        <dbReference type="ARBA" id="ARBA00023125"/>
    </source>
</evidence>
<name>A0A6M1U8P7_9RHOB</name>
<dbReference type="Gene3D" id="1.10.260.40">
    <property type="entry name" value="lambda repressor-like DNA-binding domains"/>
    <property type="match status" value="1"/>
</dbReference>
<accession>A0A6M1U8P7</accession>
<dbReference type="Proteomes" id="UP000474758">
    <property type="component" value="Unassembled WGS sequence"/>
</dbReference>
<reference evidence="6 7" key="1">
    <citation type="submission" date="2020-02" db="EMBL/GenBank/DDBJ databases">
        <title>Rhodobacter translucens sp. nov., a novel bacterium isolated from activated sludge.</title>
        <authorList>
            <person name="Liu J."/>
        </authorList>
    </citation>
    <scope>NUCLEOTIDE SEQUENCE [LARGE SCALE GENOMIC DNA]</scope>
    <source>
        <strain evidence="6 7">HX-7-19</strain>
    </source>
</reference>
<dbReference type="CDD" id="cd01392">
    <property type="entry name" value="HTH_LacI"/>
    <property type="match status" value="1"/>
</dbReference>
<evidence type="ECO:0000256" key="4">
    <source>
        <dbReference type="ARBA" id="ARBA00023163"/>
    </source>
</evidence>
<evidence type="ECO:0000313" key="7">
    <source>
        <dbReference type="Proteomes" id="UP000474758"/>
    </source>
</evidence>
<proteinExistence type="predicted"/>
<dbReference type="InterPro" id="IPR025997">
    <property type="entry name" value="SBP_2_dom"/>
</dbReference>
<organism evidence="6 7">
    <name type="scientific">Paragemmobacter kunshanensis</name>
    <dbReference type="NCBI Taxonomy" id="2583234"/>
    <lineage>
        <taxon>Bacteria</taxon>
        <taxon>Pseudomonadati</taxon>
        <taxon>Pseudomonadota</taxon>
        <taxon>Alphaproteobacteria</taxon>
        <taxon>Rhodobacterales</taxon>
        <taxon>Paracoccaceae</taxon>
        <taxon>Paragemmobacter</taxon>
    </lineage>
</organism>
<keyword evidence="1" id="KW-0678">Repressor</keyword>
<dbReference type="InterPro" id="IPR028082">
    <property type="entry name" value="Peripla_BP_I"/>
</dbReference>
<feature type="domain" description="HTH lacI-type" evidence="5">
    <location>
        <begin position="8"/>
        <end position="65"/>
    </location>
</feature>
<dbReference type="SUPFAM" id="SSF47413">
    <property type="entry name" value="lambda repressor-like DNA-binding domains"/>
    <property type="match status" value="1"/>
</dbReference>
<dbReference type="EMBL" id="JAALFE010000027">
    <property type="protein sequence ID" value="NGQ92995.1"/>
    <property type="molecule type" value="Genomic_DNA"/>
</dbReference>
<dbReference type="SMART" id="SM00354">
    <property type="entry name" value="HTH_LACI"/>
    <property type="match status" value="1"/>
</dbReference>
<dbReference type="Pfam" id="PF00356">
    <property type="entry name" value="LacI"/>
    <property type="match status" value="1"/>
</dbReference>
<dbReference type="Gene3D" id="3.40.50.2300">
    <property type="match status" value="2"/>
</dbReference>
<evidence type="ECO:0000256" key="2">
    <source>
        <dbReference type="ARBA" id="ARBA00023015"/>
    </source>
</evidence>
<dbReference type="PANTHER" id="PTHR30146:SF45">
    <property type="entry name" value="CATABOLITE REPRESSOR_ACTIVATOR"/>
    <property type="match status" value="1"/>
</dbReference>
<dbReference type="GO" id="GO:0000976">
    <property type="term" value="F:transcription cis-regulatory region binding"/>
    <property type="evidence" value="ECO:0007669"/>
    <property type="project" value="TreeGrafter"/>
</dbReference>
<dbReference type="CDD" id="cd06274">
    <property type="entry name" value="PBP1_FruR"/>
    <property type="match status" value="1"/>
</dbReference>
<keyword evidence="4" id="KW-0804">Transcription</keyword>
<keyword evidence="7" id="KW-1185">Reference proteome</keyword>
<dbReference type="GO" id="GO:0003700">
    <property type="term" value="F:DNA-binding transcription factor activity"/>
    <property type="evidence" value="ECO:0007669"/>
    <property type="project" value="TreeGrafter"/>
</dbReference>
<evidence type="ECO:0000256" key="1">
    <source>
        <dbReference type="ARBA" id="ARBA00022491"/>
    </source>
</evidence>
<dbReference type="Pfam" id="PF13407">
    <property type="entry name" value="Peripla_BP_4"/>
    <property type="match status" value="1"/>
</dbReference>
<dbReference type="PANTHER" id="PTHR30146">
    <property type="entry name" value="LACI-RELATED TRANSCRIPTIONAL REPRESSOR"/>
    <property type="match status" value="1"/>
</dbReference>
<dbReference type="AlphaFoldDB" id="A0A6M1U8P7"/>
<keyword evidence="2" id="KW-0805">Transcription regulation</keyword>
<dbReference type="InterPro" id="IPR010982">
    <property type="entry name" value="Lambda_DNA-bd_dom_sf"/>
</dbReference>